<accession>A0A8T0D7Z1</accession>
<dbReference type="EMBL" id="JTDF01014590">
    <property type="protein sequence ID" value="KAF8563084.1"/>
    <property type="molecule type" value="Genomic_DNA"/>
</dbReference>
<comment type="caution">
    <text evidence="1">The sequence shown here is derived from an EMBL/GenBank/DDBJ whole genome shotgun (WGS) entry which is preliminary data.</text>
</comment>
<gene>
    <name evidence="1" type="ORF">P879_10805</name>
</gene>
<proteinExistence type="predicted"/>
<protein>
    <submittedName>
        <fullName evidence="1">Uncharacterized protein</fullName>
    </submittedName>
</protein>
<organism evidence="1 2">
    <name type="scientific">Paragonimus westermani</name>
    <dbReference type="NCBI Taxonomy" id="34504"/>
    <lineage>
        <taxon>Eukaryota</taxon>
        <taxon>Metazoa</taxon>
        <taxon>Spiralia</taxon>
        <taxon>Lophotrochozoa</taxon>
        <taxon>Platyhelminthes</taxon>
        <taxon>Trematoda</taxon>
        <taxon>Digenea</taxon>
        <taxon>Plagiorchiida</taxon>
        <taxon>Troglotremata</taxon>
        <taxon>Troglotrematidae</taxon>
        <taxon>Paragonimus</taxon>
    </lineage>
</organism>
<evidence type="ECO:0000313" key="1">
    <source>
        <dbReference type="EMBL" id="KAF8563084.1"/>
    </source>
</evidence>
<evidence type="ECO:0000313" key="2">
    <source>
        <dbReference type="Proteomes" id="UP000699462"/>
    </source>
</evidence>
<dbReference type="Proteomes" id="UP000699462">
    <property type="component" value="Unassembled WGS sequence"/>
</dbReference>
<dbReference type="AlphaFoldDB" id="A0A8T0D7Z1"/>
<reference evidence="1 2" key="1">
    <citation type="submission" date="2019-07" db="EMBL/GenBank/DDBJ databases">
        <title>Annotation for the trematode Paragonimus westermani.</title>
        <authorList>
            <person name="Choi Y.-J."/>
        </authorList>
    </citation>
    <scope>NUCLEOTIDE SEQUENCE [LARGE SCALE GENOMIC DNA]</scope>
    <source>
        <strain evidence="1">180907_Pwestermani</strain>
    </source>
</reference>
<name>A0A8T0D7Z1_9TREM</name>
<keyword evidence="2" id="KW-1185">Reference proteome</keyword>
<sequence>MELVVYSLDGRTKTVSKNRYLGQMRFPICQWTMDPVPSGASVAEMSKPPETISEVGQQLVTPKCYLSPAAAAVPFSPSSLTIAHNSETSVDMPSSSCVHCTSDRSFCWHKLWSQYQLTLHTKAEVPAKPYADYLKTPFLSISTVSSTACSHFSMVDMPWLFTVNRILMFDCLMCSHTSLLRTRVVSIILYRFSTSA</sequence>